<keyword evidence="2" id="KW-1185">Reference proteome</keyword>
<dbReference type="AlphaFoldDB" id="A0A1R1Y251"/>
<organism evidence="1 2">
    <name type="scientific">Smittium culicis</name>
    <dbReference type="NCBI Taxonomy" id="133412"/>
    <lineage>
        <taxon>Eukaryota</taxon>
        <taxon>Fungi</taxon>
        <taxon>Fungi incertae sedis</taxon>
        <taxon>Zoopagomycota</taxon>
        <taxon>Kickxellomycotina</taxon>
        <taxon>Harpellomycetes</taxon>
        <taxon>Harpellales</taxon>
        <taxon>Legeriomycetaceae</taxon>
        <taxon>Smittium</taxon>
    </lineage>
</organism>
<comment type="caution">
    <text evidence="1">The sequence shown here is derived from an EMBL/GenBank/DDBJ whole genome shotgun (WGS) entry which is preliminary data.</text>
</comment>
<evidence type="ECO:0000313" key="2">
    <source>
        <dbReference type="Proteomes" id="UP000187283"/>
    </source>
</evidence>
<gene>
    <name evidence="1" type="ORF">AYI70_g3822</name>
</gene>
<proteinExistence type="predicted"/>
<sequence>MHRGVMRDITLSNGFSLDKGSIISFDGFSYSNFCQNDYEHGGVFDPERHVLKKKNLSDINHLPPIWGIPTGETDMSCG</sequence>
<dbReference type="OrthoDB" id="1844152at2759"/>
<evidence type="ECO:0000313" key="1">
    <source>
        <dbReference type="EMBL" id="OMJ20884.1"/>
    </source>
</evidence>
<accession>A0A1R1Y251</accession>
<reference evidence="1 2" key="1">
    <citation type="submission" date="2017-01" db="EMBL/GenBank/DDBJ databases">
        <authorList>
            <person name="Mah S.A."/>
            <person name="Swanson W.J."/>
            <person name="Moy G.W."/>
            <person name="Vacquier V.D."/>
        </authorList>
    </citation>
    <scope>NUCLEOTIDE SEQUENCE [LARGE SCALE GENOMIC DNA]</scope>
    <source>
        <strain evidence="1 2">GSMNP</strain>
    </source>
</reference>
<dbReference type="Proteomes" id="UP000187283">
    <property type="component" value="Unassembled WGS sequence"/>
</dbReference>
<name>A0A1R1Y251_9FUNG</name>
<dbReference type="EMBL" id="LSSN01001138">
    <property type="protein sequence ID" value="OMJ20884.1"/>
    <property type="molecule type" value="Genomic_DNA"/>
</dbReference>
<protein>
    <submittedName>
        <fullName evidence="1">Uncharacterized protein</fullName>
    </submittedName>
</protein>